<keyword evidence="3" id="KW-1185">Reference proteome</keyword>
<dbReference type="Proteomes" id="UP000305948">
    <property type="component" value="Unassembled WGS sequence"/>
</dbReference>
<evidence type="ECO:0000313" key="3">
    <source>
        <dbReference type="Proteomes" id="UP000305948"/>
    </source>
</evidence>
<dbReference type="AlphaFoldDB" id="A0A5C3NAH0"/>
<evidence type="ECO:0000256" key="1">
    <source>
        <dbReference type="SAM" id="MobiDB-lite"/>
    </source>
</evidence>
<feature type="compositionally biased region" description="Low complexity" evidence="1">
    <location>
        <begin position="34"/>
        <end position="54"/>
    </location>
</feature>
<dbReference type="OrthoDB" id="3257615at2759"/>
<organism evidence="2 3">
    <name type="scientific">Heliocybe sulcata</name>
    <dbReference type="NCBI Taxonomy" id="5364"/>
    <lineage>
        <taxon>Eukaryota</taxon>
        <taxon>Fungi</taxon>
        <taxon>Dikarya</taxon>
        <taxon>Basidiomycota</taxon>
        <taxon>Agaricomycotina</taxon>
        <taxon>Agaricomycetes</taxon>
        <taxon>Gloeophyllales</taxon>
        <taxon>Gloeophyllaceae</taxon>
        <taxon>Heliocybe</taxon>
    </lineage>
</organism>
<evidence type="ECO:0000313" key="2">
    <source>
        <dbReference type="EMBL" id="TFK52968.1"/>
    </source>
</evidence>
<reference evidence="2 3" key="1">
    <citation type="journal article" date="2019" name="Nat. Ecol. Evol.">
        <title>Megaphylogeny resolves global patterns of mushroom evolution.</title>
        <authorList>
            <person name="Varga T."/>
            <person name="Krizsan K."/>
            <person name="Foldi C."/>
            <person name="Dima B."/>
            <person name="Sanchez-Garcia M."/>
            <person name="Sanchez-Ramirez S."/>
            <person name="Szollosi G.J."/>
            <person name="Szarkandi J.G."/>
            <person name="Papp V."/>
            <person name="Albert L."/>
            <person name="Andreopoulos W."/>
            <person name="Angelini C."/>
            <person name="Antonin V."/>
            <person name="Barry K.W."/>
            <person name="Bougher N.L."/>
            <person name="Buchanan P."/>
            <person name="Buyck B."/>
            <person name="Bense V."/>
            <person name="Catcheside P."/>
            <person name="Chovatia M."/>
            <person name="Cooper J."/>
            <person name="Damon W."/>
            <person name="Desjardin D."/>
            <person name="Finy P."/>
            <person name="Geml J."/>
            <person name="Haridas S."/>
            <person name="Hughes K."/>
            <person name="Justo A."/>
            <person name="Karasinski D."/>
            <person name="Kautmanova I."/>
            <person name="Kiss B."/>
            <person name="Kocsube S."/>
            <person name="Kotiranta H."/>
            <person name="LaButti K.M."/>
            <person name="Lechner B.E."/>
            <person name="Liimatainen K."/>
            <person name="Lipzen A."/>
            <person name="Lukacs Z."/>
            <person name="Mihaltcheva S."/>
            <person name="Morgado L.N."/>
            <person name="Niskanen T."/>
            <person name="Noordeloos M.E."/>
            <person name="Ohm R.A."/>
            <person name="Ortiz-Santana B."/>
            <person name="Ovrebo C."/>
            <person name="Racz N."/>
            <person name="Riley R."/>
            <person name="Savchenko A."/>
            <person name="Shiryaev A."/>
            <person name="Soop K."/>
            <person name="Spirin V."/>
            <person name="Szebenyi C."/>
            <person name="Tomsovsky M."/>
            <person name="Tulloss R.E."/>
            <person name="Uehling J."/>
            <person name="Grigoriev I.V."/>
            <person name="Vagvolgyi C."/>
            <person name="Papp T."/>
            <person name="Martin F.M."/>
            <person name="Miettinen O."/>
            <person name="Hibbett D.S."/>
            <person name="Nagy L.G."/>
        </authorList>
    </citation>
    <scope>NUCLEOTIDE SEQUENCE [LARGE SCALE GENOMIC DNA]</scope>
    <source>
        <strain evidence="2 3">OMC1185</strain>
    </source>
</reference>
<feature type="non-terminal residue" evidence="2">
    <location>
        <position position="146"/>
    </location>
</feature>
<feature type="region of interest" description="Disordered" evidence="1">
    <location>
        <begin position="125"/>
        <end position="146"/>
    </location>
</feature>
<feature type="compositionally biased region" description="Polar residues" evidence="1">
    <location>
        <begin position="1"/>
        <end position="10"/>
    </location>
</feature>
<gene>
    <name evidence="2" type="ORF">OE88DRAFT_1656684</name>
</gene>
<protein>
    <submittedName>
        <fullName evidence="2">Uncharacterized protein</fullName>
    </submittedName>
</protein>
<dbReference type="EMBL" id="ML213508">
    <property type="protein sequence ID" value="TFK52968.1"/>
    <property type="molecule type" value="Genomic_DNA"/>
</dbReference>
<feature type="compositionally biased region" description="Low complexity" evidence="1">
    <location>
        <begin position="125"/>
        <end position="134"/>
    </location>
</feature>
<sequence length="146" mass="15723">MASHVRQSSLRVRGHIRPSYGNPRMHSPEGPTATMSVPSTSTPISTTPQSPSLTEFRTSYFFDGPTADRELSSPSSVTGDVAPPSRALRNPQELTRTLFEGPSRPRYIIPLAQLYLGEIKSAKAKSASRAAESSNPEGSNLILGKV</sequence>
<accession>A0A5C3NAH0</accession>
<feature type="region of interest" description="Disordered" evidence="1">
    <location>
        <begin position="1"/>
        <end position="92"/>
    </location>
</feature>
<proteinExistence type="predicted"/>
<name>A0A5C3NAH0_9AGAM</name>